<comment type="subunit">
    <text evidence="9">Part of the signal recognition particle protein translocation system, which is composed of SRP and FtsY.</text>
</comment>
<protein>
    <recommendedName>
        <fullName evidence="9">Signal recognition particle protein</fullName>
        <ecNumber evidence="9">3.6.5.4</ecNumber>
    </recommendedName>
    <alternativeName>
        <fullName evidence="9">Fifty-four homolog</fullName>
    </alternativeName>
</protein>
<comment type="function">
    <text evidence="9">Involved in targeting and insertion of nascent membrane proteins into the cytoplasmic membrane. Binds to the hydrophobic signal sequence of the ribosome-nascent chain (RNC) as it emerges from the ribosomes. The SRP-RNC complex is then targeted to the cytoplasmic membrane where it interacts with the SRP receptor FtsY.</text>
</comment>
<comment type="caution">
    <text evidence="12">The sequence shown here is derived from an EMBL/GenBank/DDBJ whole genome shotgun (WGS) entry which is preliminary data.</text>
</comment>
<dbReference type="SUPFAM" id="SSF47446">
    <property type="entry name" value="Signal peptide-binding domain"/>
    <property type="match status" value="1"/>
</dbReference>
<dbReference type="GO" id="GO:0008312">
    <property type="term" value="F:7S RNA binding"/>
    <property type="evidence" value="ECO:0007669"/>
    <property type="project" value="InterPro"/>
</dbReference>
<dbReference type="Pfam" id="PF02978">
    <property type="entry name" value="SRP_SPB"/>
    <property type="match status" value="1"/>
</dbReference>
<dbReference type="Gene3D" id="1.10.260.30">
    <property type="entry name" value="Signal recognition particle, SRP54 subunit, M-domain"/>
    <property type="match status" value="1"/>
</dbReference>
<evidence type="ECO:0000313" key="12">
    <source>
        <dbReference type="EMBL" id="RLY04845.1"/>
    </source>
</evidence>
<dbReference type="GO" id="GO:0006614">
    <property type="term" value="P:SRP-dependent cotranslational protein targeting to membrane"/>
    <property type="evidence" value="ECO:0007669"/>
    <property type="project" value="InterPro"/>
</dbReference>
<evidence type="ECO:0000256" key="4">
    <source>
        <dbReference type="ARBA" id="ARBA00022884"/>
    </source>
</evidence>
<dbReference type="Pfam" id="PF02881">
    <property type="entry name" value="SRP54_N"/>
    <property type="match status" value="1"/>
</dbReference>
<evidence type="ECO:0000256" key="6">
    <source>
        <dbReference type="ARBA" id="ARBA00023135"/>
    </source>
</evidence>
<evidence type="ECO:0000256" key="2">
    <source>
        <dbReference type="ARBA" id="ARBA00022741"/>
    </source>
</evidence>
<dbReference type="GO" id="GO:0005525">
    <property type="term" value="F:GTP binding"/>
    <property type="evidence" value="ECO:0007669"/>
    <property type="project" value="UniProtKB-UniRule"/>
</dbReference>
<evidence type="ECO:0000256" key="9">
    <source>
        <dbReference type="HAMAP-Rule" id="MF_00306"/>
    </source>
</evidence>
<feature type="domain" description="SRP54-type proteins GTP-binding" evidence="11">
    <location>
        <begin position="270"/>
        <end position="283"/>
    </location>
</feature>
<evidence type="ECO:0000313" key="13">
    <source>
        <dbReference type="Proteomes" id="UP000279194"/>
    </source>
</evidence>
<dbReference type="EC" id="3.6.5.4" evidence="9"/>
<dbReference type="AlphaFoldDB" id="A0A3L9DUX0"/>
<keyword evidence="5 9" id="KW-0342">GTP-binding</keyword>
<dbReference type="PANTHER" id="PTHR11564">
    <property type="entry name" value="SIGNAL RECOGNITION PARTICLE 54K PROTEIN SRP54"/>
    <property type="match status" value="1"/>
</dbReference>
<dbReference type="SMART" id="SM00962">
    <property type="entry name" value="SRP54"/>
    <property type="match status" value="1"/>
</dbReference>
<dbReference type="SMART" id="SM00963">
    <property type="entry name" value="SRP54_N"/>
    <property type="match status" value="1"/>
</dbReference>
<dbReference type="FunFam" id="3.40.50.300:FF:000022">
    <property type="entry name" value="Signal recognition particle 54 kDa subunit"/>
    <property type="match status" value="1"/>
</dbReference>
<dbReference type="EMBL" id="RCVM01000002">
    <property type="protein sequence ID" value="RLY04845.1"/>
    <property type="molecule type" value="Genomic_DNA"/>
</dbReference>
<dbReference type="Gene3D" id="1.20.120.140">
    <property type="entry name" value="Signal recognition particle SRP54, nucleotide-binding domain"/>
    <property type="match status" value="1"/>
</dbReference>
<comment type="similarity">
    <text evidence="1 9">Belongs to the GTP-binding SRP family. SRP54 subfamily.</text>
</comment>
<evidence type="ECO:0000259" key="11">
    <source>
        <dbReference type="PROSITE" id="PS00300"/>
    </source>
</evidence>
<name>A0A3L9DUX0_9STRE</name>
<accession>A0A3L9DUX0</accession>
<dbReference type="PANTHER" id="PTHR11564:SF5">
    <property type="entry name" value="SIGNAL RECOGNITION PARTICLE SUBUNIT SRP54"/>
    <property type="match status" value="1"/>
</dbReference>
<dbReference type="InterPro" id="IPR027417">
    <property type="entry name" value="P-loop_NTPase"/>
</dbReference>
<dbReference type="OrthoDB" id="9804720at2"/>
<feature type="binding site" evidence="9">
    <location>
        <begin position="191"/>
        <end position="195"/>
    </location>
    <ligand>
        <name>GTP</name>
        <dbReference type="ChEBI" id="CHEBI:37565"/>
    </ligand>
</feature>
<comment type="domain">
    <text evidence="9">Composed of three domains: the N-terminal N domain, which is responsible for interactions with the ribosome, the central G domain, which binds GTP, and the C-terminal M domain, which binds the RNA and the signal sequence of the RNC.</text>
</comment>
<keyword evidence="3 9" id="KW-0378">Hydrolase</keyword>
<dbReference type="InterPro" id="IPR022941">
    <property type="entry name" value="SRP54"/>
</dbReference>
<dbReference type="InterPro" id="IPR042101">
    <property type="entry name" value="SRP54_N_sf"/>
</dbReference>
<dbReference type="InterPro" id="IPR004780">
    <property type="entry name" value="SRP"/>
</dbReference>
<evidence type="ECO:0000256" key="7">
    <source>
        <dbReference type="ARBA" id="ARBA00023274"/>
    </source>
</evidence>
<dbReference type="RefSeq" id="WP_121834684.1">
    <property type="nucleotide sequence ID" value="NZ_CP163513.1"/>
</dbReference>
<feature type="binding site" evidence="9">
    <location>
        <begin position="108"/>
        <end position="115"/>
    </location>
    <ligand>
        <name>GTP</name>
        <dbReference type="ChEBI" id="CHEBI:37565"/>
    </ligand>
</feature>
<dbReference type="Gene3D" id="3.40.50.300">
    <property type="entry name" value="P-loop containing nucleotide triphosphate hydrolases"/>
    <property type="match status" value="1"/>
</dbReference>
<comment type="subcellular location">
    <subcellularLocation>
        <location evidence="9">Cytoplasm</location>
    </subcellularLocation>
    <text evidence="9">The SRP-RNC complex is targeted to the cytoplasmic membrane.</text>
</comment>
<dbReference type="HAMAP" id="MF_00306">
    <property type="entry name" value="SRP54"/>
    <property type="match status" value="1"/>
</dbReference>
<organism evidence="12 13">
    <name type="scientific">Streptococcus hillyeri</name>
    <dbReference type="NCBI Taxonomy" id="2282420"/>
    <lineage>
        <taxon>Bacteria</taxon>
        <taxon>Bacillati</taxon>
        <taxon>Bacillota</taxon>
        <taxon>Bacilli</taxon>
        <taxon>Lactobacillales</taxon>
        <taxon>Streptococcaceae</taxon>
        <taxon>Streptococcus</taxon>
    </lineage>
</organism>
<dbReference type="GO" id="GO:0048500">
    <property type="term" value="C:signal recognition particle"/>
    <property type="evidence" value="ECO:0007669"/>
    <property type="project" value="UniProtKB-UniRule"/>
</dbReference>
<dbReference type="InterPro" id="IPR000897">
    <property type="entry name" value="SRP54_GTPase_dom"/>
</dbReference>
<gene>
    <name evidence="9" type="primary">ffh</name>
    <name evidence="12" type="ORF">EAF07_02325</name>
</gene>
<keyword evidence="4 9" id="KW-0694">RNA-binding</keyword>
<feature type="binding site" evidence="9">
    <location>
        <begin position="249"/>
        <end position="252"/>
    </location>
    <ligand>
        <name>GTP</name>
        <dbReference type="ChEBI" id="CHEBI:37565"/>
    </ligand>
</feature>
<evidence type="ECO:0000256" key="1">
    <source>
        <dbReference type="ARBA" id="ARBA00005450"/>
    </source>
</evidence>
<dbReference type="InterPro" id="IPR036891">
    <property type="entry name" value="Signal_recog_part_SRP54_M_sf"/>
</dbReference>
<evidence type="ECO:0000256" key="3">
    <source>
        <dbReference type="ARBA" id="ARBA00022801"/>
    </source>
</evidence>
<feature type="region of interest" description="Disordered" evidence="10">
    <location>
        <begin position="384"/>
        <end position="405"/>
    </location>
</feature>
<evidence type="ECO:0000256" key="5">
    <source>
        <dbReference type="ARBA" id="ARBA00023134"/>
    </source>
</evidence>
<keyword evidence="9" id="KW-0963">Cytoplasm</keyword>
<dbReference type="InterPro" id="IPR013822">
    <property type="entry name" value="Signal_recog_particl_SRP54_hlx"/>
</dbReference>
<dbReference type="InterPro" id="IPR003593">
    <property type="entry name" value="AAA+_ATPase"/>
</dbReference>
<dbReference type="SUPFAM" id="SSF52540">
    <property type="entry name" value="P-loop containing nucleoside triphosphate hydrolases"/>
    <property type="match status" value="1"/>
</dbReference>
<evidence type="ECO:0000256" key="10">
    <source>
        <dbReference type="SAM" id="MobiDB-lite"/>
    </source>
</evidence>
<dbReference type="GO" id="GO:0003924">
    <property type="term" value="F:GTPase activity"/>
    <property type="evidence" value="ECO:0007669"/>
    <property type="project" value="UniProtKB-UniRule"/>
</dbReference>
<dbReference type="Proteomes" id="UP000279194">
    <property type="component" value="Unassembled WGS sequence"/>
</dbReference>
<keyword evidence="7 9" id="KW-0687">Ribonucleoprotein</keyword>
<evidence type="ECO:0000256" key="8">
    <source>
        <dbReference type="ARBA" id="ARBA00048027"/>
    </source>
</evidence>
<dbReference type="PROSITE" id="PS00300">
    <property type="entry name" value="SRP54"/>
    <property type="match status" value="1"/>
</dbReference>
<keyword evidence="6 9" id="KW-0733">Signal recognition particle</keyword>
<keyword evidence="2 9" id="KW-0547">Nucleotide-binding</keyword>
<proteinExistence type="inferred from homology"/>
<sequence length="526" mass="58086">MAFESLTQRLQGVFKNLRRKGKLTEKEVQDVTKEIRLALLEADVALPVVKTFIKRVRERAVGHEIIETLDASQQIIKIVNEELTAILGSETAEIEKSPKIPTIIMMVGLQGAGKTTFAGKLANKLIKEENARPLMIAADIYRPAAIDQLKTLGGQIGVPVFDMGTDTPAVEIVRQGLEKARENHNDYVLIDTAGRLQIDEKLMQELRDVKALAQPHEILLVVDSMIGQEAANVAREFNEQLEVTGVILTKIDGDTRGGAALSIREITGKPIKFTGTGEKITDIETFHPDRMASRILGMGDLLTLIEKASQEYDMQKSAELAEKMRENTFDFNDFIEQLDQVQNMGPMEDLLKMLPGMAGNPALANLKVDEREIARKRAIVSSMTPAERENPDLLTPSRRRRIANGSGNSFVEVNKFIKDFNQAKSMMQGVMSGDMDKMMRQMGINPNNLPKNLPNMPDMSGMDMSALESMMGGSGLPDLSALGGAGMPDMSQMFGGGLKGKVGQFAMKQMMKRQANKLKKAKKKRK</sequence>
<dbReference type="SMART" id="SM00382">
    <property type="entry name" value="AAA"/>
    <property type="match status" value="1"/>
</dbReference>
<reference evidence="12 13" key="1">
    <citation type="submission" date="2018-10" db="EMBL/GenBank/DDBJ databases">
        <title>Streptococcus hillyeri sp. nov., isolated from equine tracheal sample.</title>
        <authorList>
            <person name="Macfadyen A.C."/>
            <person name="Waller A."/>
            <person name="Paterson G.K."/>
        </authorList>
    </citation>
    <scope>NUCLEOTIDE SEQUENCE [LARGE SCALE GENOMIC DNA]</scope>
    <source>
        <strain evidence="12 13">28462</strain>
    </source>
</reference>
<dbReference type="Pfam" id="PF00448">
    <property type="entry name" value="SRP54"/>
    <property type="match status" value="1"/>
</dbReference>
<dbReference type="InterPro" id="IPR004125">
    <property type="entry name" value="Signal_recog_particle_SRP54_M"/>
</dbReference>
<dbReference type="NCBIfam" id="TIGR00959">
    <property type="entry name" value="ffh"/>
    <property type="match status" value="1"/>
</dbReference>
<keyword evidence="13" id="KW-1185">Reference proteome</keyword>
<dbReference type="CDD" id="cd18539">
    <property type="entry name" value="SRP_G"/>
    <property type="match status" value="1"/>
</dbReference>
<comment type="catalytic activity">
    <reaction evidence="8 9">
        <text>GTP + H2O = GDP + phosphate + H(+)</text>
        <dbReference type="Rhea" id="RHEA:19669"/>
        <dbReference type="ChEBI" id="CHEBI:15377"/>
        <dbReference type="ChEBI" id="CHEBI:15378"/>
        <dbReference type="ChEBI" id="CHEBI:37565"/>
        <dbReference type="ChEBI" id="CHEBI:43474"/>
        <dbReference type="ChEBI" id="CHEBI:58189"/>
        <dbReference type="EC" id="3.6.5.4"/>
    </reaction>
</comment>